<dbReference type="EMBL" id="ML992662">
    <property type="protein sequence ID" value="KAF2217550.1"/>
    <property type="molecule type" value="Genomic_DNA"/>
</dbReference>
<dbReference type="SUPFAM" id="SSF48264">
    <property type="entry name" value="Cytochrome P450"/>
    <property type="match status" value="1"/>
</dbReference>
<keyword evidence="6" id="KW-0560">Oxidoreductase</keyword>
<dbReference type="PANTHER" id="PTHR24305">
    <property type="entry name" value="CYTOCHROME P450"/>
    <property type="match status" value="1"/>
</dbReference>
<organism evidence="7 8">
    <name type="scientific">Cercospora zeae-maydis SCOH1-5</name>
    <dbReference type="NCBI Taxonomy" id="717836"/>
    <lineage>
        <taxon>Eukaryota</taxon>
        <taxon>Fungi</taxon>
        <taxon>Dikarya</taxon>
        <taxon>Ascomycota</taxon>
        <taxon>Pezizomycotina</taxon>
        <taxon>Dothideomycetes</taxon>
        <taxon>Dothideomycetidae</taxon>
        <taxon>Mycosphaerellales</taxon>
        <taxon>Mycosphaerellaceae</taxon>
        <taxon>Cercospora</taxon>
    </lineage>
</organism>
<dbReference type="PROSITE" id="PS00086">
    <property type="entry name" value="CYTOCHROME_P450"/>
    <property type="match status" value="1"/>
</dbReference>
<dbReference type="GO" id="GO:0020037">
    <property type="term" value="F:heme binding"/>
    <property type="evidence" value="ECO:0007669"/>
    <property type="project" value="InterPro"/>
</dbReference>
<feature type="binding site" description="axial binding residue" evidence="5">
    <location>
        <position position="126"/>
    </location>
    <ligand>
        <name>heme</name>
        <dbReference type="ChEBI" id="CHEBI:30413"/>
    </ligand>
    <ligandPart>
        <name>Fe</name>
        <dbReference type="ChEBI" id="CHEBI:18248"/>
    </ligandPart>
</feature>
<feature type="non-terminal residue" evidence="7">
    <location>
        <position position="1"/>
    </location>
</feature>
<name>A0A6A6FWE6_9PEZI</name>
<dbReference type="Gene3D" id="1.10.630.10">
    <property type="entry name" value="Cytochrome P450"/>
    <property type="match status" value="1"/>
</dbReference>
<dbReference type="GO" id="GO:0016705">
    <property type="term" value="F:oxidoreductase activity, acting on paired donors, with incorporation or reduction of molecular oxygen"/>
    <property type="evidence" value="ECO:0007669"/>
    <property type="project" value="InterPro"/>
</dbReference>
<dbReference type="Pfam" id="PF00067">
    <property type="entry name" value="p450"/>
    <property type="match status" value="1"/>
</dbReference>
<keyword evidence="3 5" id="KW-0479">Metal-binding</keyword>
<protein>
    <recommendedName>
        <fullName evidence="9">Cytochrome P450</fullName>
    </recommendedName>
</protein>
<dbReference type="InterPro" id="IPR017972">
    <property type="entry name" value="Cyt_P450_CS"/>
</dbReference>
<dbReference type="PANTHER" id="PTHR24305:SF166">
    <property type="entry name" value="CYTOCHROME P450 12A4, MITOCHONDRIAL-RELATED"/>
    <property type="match status" value="1"/>
</dbReference>
<reference evidence="7" key="1">
    <citation type="journal article" date="2020" name="Stud. Mycol.">
        <title>101 Dothideomycetes genomes: a test case for predicting lifestyles and emergence of pathogens.</title>
        <authorList>
            <person name="Haridas S."/>
            <person name="Albert R."/>
            <person name="Binder M."/>
            <person name="Bloem J."/>
            <person name="Labutti K."/>
            <person name="Salamov A."/>
            <person name="Andreopoulos B."/>
            <person name="Baker S."/>
            <person name="Barry K."/>
            <person name="Bills G."/>
            <person name="Bluhm B."/>
            <person name="Cannon C."/>
            <person name="Castanera R."/>
            <person name="Culley D."/>
            <person name="Daum C."/>
            <person name="Ezra D."/>
            <person name="Gonzalez J."/>
            <person name="Henrissat B."/>
            <person name="Kuo A."/>
            <person name="Liang C."/>
            <person name="Lipzen A."/>
            <person name="Lutzoni F."/>
            <person name="Magnuson J."/>
            <person name="Mondo S."/>
            <person name="Nolan M."/>
            <person name="Ohm R."/>
            <person name="Pangilinan J."/>
            <person name="Park H.-J."/>
            <person name="Ramirez L."/>
            <person name="Alfaro M."/>
            <person name="Sun H."/>
            <person name="Tritt A."/>
            <person name="Yoshinaga Y."/>
            <person name="Zwiers L.-H."/>
            <person name="Turgeon B."/>
            <person name="Goodwin S."/>
            <person name="Spatafora J."/>
            <person name="Crous P."/>
            <person name="Grigoriev I."/>
        </authorList>
    </citation>
    <scope>NUCLEOTIDE SEQUENCE</scope>
    <source>
        <strain evidence="7">SCOH1-5</strain>
    </source>
</reference>
<dbReference type="GO" id="GO:0004497">
    <property type="term" value="F:monooxygenase activity"/>
    <property type="evidence" value="ECO:0007669"/>
    <property type="project" value="UniProtKB-KW"/>
</dbReference>
<keyword evidence="4 5" id="KW-0408">Iron</keyword>
<accession>A0A6A6FWE6</accession>
<evidence type="ECO:0000256" key="5">
    <source>
        <dbReference type="PIRSR" id="PIRSR602403-1"/>
    </source>
</evidence>
<dbReference type="InterPro" id="IPR050121">
    <property type="entry name" value="Cytochrome_P450_monoxygenase"/>
</dbReference>
<evidence type="ECO:0008006" key="9">
    <source>
        <dbReference type="Google" id="ProtNLM"/>
    </source>
</evidence>
<dbReference type="InterPro" id="IPR001128">
    <property type="entry name" value="Cyt_P450"/>
</dbReference>
<dbReference type="GO" id="GO:0005506">
    <property type="term" value="F:iron ion binding"/>
    <property type="evidence" value="ECO:0007669"/>
    <property type="project" value="InterPro"/>
</dbReference>
<evidence type="ECO:0000256" key="4">
    <source>
        <dbReference type="ARBA" id="ARBA00023004"/>
    </source>
</evidence>
<comment type="cofactor">
    <cofactor evidence="1 5">
        <name>heme</name>
        <dbReference type="ChEBI" id="CHEBI:30413"/>
    </cofactor>
</comment>
<dbReference type="Proteomes" id="UP000799539">
    <property type="component" value="Unassembled WGS sequence"/>
</dbReference>
<evidence type="ECO:0000256" key="3">
    <source>
        <dbReference type="ARBA" id="ARBA00022723"/>
    </source>
</evidence>
<dbReference type="InterPro" id="IPR036396">
    <property type="entry name" value="Cyt_P450_sf"/>
</dbReference>
<evidence type="ECO:0000256" key="2">
    <source>
        <dbReference type="ARBA" id="ARBA00010617"/>
    </source>
</evidence>
<evidence type="ECO:0000313" key="7">
    <source>
        <dbReference type="EMBL" id="KAF2217550.1"/>
    </source>
</evidence>
<proteinExistence type="inferred from homology"/>
<dbReference type="PRINTS" id="PR00465">
    <property type="entry name" value="EP450IV"/>
</dbReference>
<evidence type="ECO:0000256" key="1">
    <source>
        <dbReference type="ARBA" id="ARBA00001971"/>
    </source>
</evidence>
<gene>
    <name evidence="7" type="ORF">CERZMDRAFT_30807</name>
</gene>
<dbReference type="OrthoDB" id="1470350at2759"/>
<keyword evidence="8" id="KW-1185">Reference proteome</keyword>
<evidence type="ECO:0000256" key="6">
    <source>
        <dbReference type="RuleBase" id="RU000461"/>
    </source>
</evidence>
<dbReference type="InterPro" id="IPR002403">
    <property type="entry name" value="Cyt_P450_E_grp-IV"/>
</dbReference>
<sequence length="133" mass="14305">PDPSTVPSLSTLRNLPYLSAVIQEGIEVYGHVVPDVSLMIPDSNSALGRSLATPLPYQSARNMAHANLPPGTIFGMSITLQQMNPDIFPEPHEFKPERWLTGGGLAPNGRPLSRYLVAFGKGPRMCLGVGQRG</sequence>
<comment type="similarity">
    <text evidence="2 6">Belongs to the cytochrome P450 family.</text>
</comment>
<dbReference type="AlphaFoldDB" id="A0A6A6FWE6"/>
<evidence type="ECO:0000313" key="8">
    <source>
        <dbReference type="Proteomes" id="UP000799539"/>
    </source>
</evidence>
<keyword evidence="5 6" id="KW-0349">Heme</keyword>
<keyword evidence="6" id="KW-0503">Monooxygenase</keyword>